<dbReference type="PANTHER" id="PTHR11365">
    <property type="entry name" value="5-OXOPROLINASE RELATED"/>
    <property type="match status" value="1"/>
</dbReference>
<dbReference type="AlphaFoldDB" id="A0A7X0JLT0"/>
<feature type="domain" description="Acetophenone carboxylase-like C-terminal" evidence="3">
    <location>
        <begin position="541"/>
        <end position="691"/>
    </location>
</feature>
<dbReference type="Pfam" id="PF05378">
    <property type="entry name" value="Hydant_A_N"/>
    <property type="match status" value="1"/>
</dbReference>
<dbReference type="GO" id="GO:0006749">
    <property type="term" value="P:glutathione metabolic process"/>
    <property type="evidence" value="ECO:0007669"/>
    <property type="project" value="TreeGrafter"/>
</dbReference>
<dbReference type="EMBL" id="JACHBU010000006">
    <property type="protein sequence ID" value="MBB6509976.1"/>
    <property type="molecule type" value="Genomic_DNA"/>
</dbReference>
<dbReference type="GO" id="GO:0005829">
    <property type="term" value="C:cytosol"/>
    <property type="evidence" value="ECO:0007669"/>
    <property type="project" value="TreeGrafter"/>
</dbReference>
<dbReference type="Pfam" id="PF19278">
    <property type="entry name" value="Hydant_A_C"/>
    <property type="match status" value="1"/>
</dbReference>
<dbReference type="InterPro" id="IPR045079">
    <property type="entry name" value="Oxoprolinase-like"/>
</dbReference>
<name>A0A7X0JLT0_9HYPH</name>
<keyword evidence="5" id="KW-1185">Reference proteome</keyword>
<comment type="caution">
    <text evidence="4">The sequence shown here is derived from an EMBL/GenBank/DDBJ whole genome shotgun (WGS) entry which is preliminary data.</text>
</comment>
<dbReference type="InterPro" id="IPR049517">
    <property type="entry name" value="ACX-like_C"/>
</dbReference>
<keyword evidence="4" id="KW-0378">Hydrolase</keyword>
<evidence type="ECO:0000259" key="3">
    <source>
        <dbReference type="Pfam" id="PF19278"/>
    </source>
</evidence>
<dbReference type="EC" id="3.5.2.14" evidence="4"/>
<accession>A0A7X0JLT0</accession>
<evidence type="ECO:0000259" key="2">
    <source>
        <dbReference type="Pfam" id="PF05378"/>
    </source>
</evidence>
<dbReference type="GO" id="GO:0017168">
    <property type="term" value="F:5-oxoprolinase (ATP-hydrolyzing) activity"/>
    <property type="evidence" value="ECO:0007669"/>
    <property type="project" value="TreeGrafter"/>
</dbReference>
<dbReference type="Pfam" id="PF01968">
    <property type="entry name" value="Hydantoinase_A"/>
    <property type="match status" value="1"/>
</dbReference>
<evidence type="ECO:0000313" key="5">
    <source>
        <dbReference type="Proteomes" id="UP000585437"/>
    </source>
</evidence>
<protein>
    <submittedName>
        <fullName evidence="4">N-methylhydantoinase A</fullName>
        <ecNumber evidence="4">3.5.2.14</ecNumber>
    </submittedName>
</protein>
<feature type="domain" description="Hydantoinase/oxoprolinase N-terminal" evidence="2">
    <location>
        <begin position="23"/>
        <end position="193"/>
    </location>
</feature>
<feature type="domain" description="Hydantoinase A/oxoprolinase" evidence="1">
    <location>
        <begin position="215"/>
        <end position="504"/>
    </location>
</feature>
<proteinExistence type="predicted"/>
<dbReference type="PANTHER" id="PTHR11365:SF23">
    <property type="entry name" value="HYPOTHETICAL 5-OXOPROLINASE (EUROFUNG)-RELATED"/>
    <property type="match status" value="1"/>
</dbReference>
<reference evidence="4 5" key="1">
    <citation type="submission" date="2020-08" db="EMBL/GenBank/DDBJ databases">
        <title>The Agave Microbiome: Exploring the role of microbial communities in plant adaptations to desert environments.</title>
        <authorList>
            <person name="Partida-Martinez L.P."/>
        </authorList>
    </citation>
    <scope>NUCLEOTIDE SEQUENCE [LARGE SCALE GENOMIC DNA]</scope>
    <source>
        <strain evidence="4 5">AS3.12</strain>
    </source>
</reference>
<dbReference type="Proteomes" id="UP000585437">
    <property type="component" value="Unassembled WGS sequence"/>
</dbReference>
<evidence type="ECO:0000259" key="1">
    <source>
        <dbReference type="Pfam" id="PF01968"/>
    </source>
</evidence>
<dbReference type="InterPro" id="IPR002821">
    <property type="entry name" value="Hydantoinase_A"/>
</dbReference>
<evidence type="ECO:0000313" key="4">
    <source>
        <dbReference type="EMBL" id="MBB6509976.1"/>
    </source>
</evidence>
<sequence>MSDLGTTKQQNEKLGQTGLGRIVGVDVGGTFTDLFYFDEASAKFRTNKVPSNRGDEAVGFLDGLRGFGAIADLSSIVHGTTVGTNALLERKGARVGLITTEGFRDVLEMRRRDRPNTWGLWGDFIPVVERDMRLEVAERTLADGTIRLGVDVAAVRVAAEKLKAMGAEALAIVFVNAYANPENEERAVEAARAVWDNENLACSTQILPEIREFERTSTTVLNAYLQPVVGSYLGKLETALASEDFAGRFHIVQSNGGVMSTETARRLPARTALSGPAAGVIAAAAIAKAAGFPNVITGDLGGTSFDVSLIADGKAALAAQTTIDFGLVIRTPMIEITTIGAGGGSIAHVDAGGLLQVGPESAGSRPGPVCYGQGNTRPTLTDANVVLGRINADRPIGGKLARLDVEAAKAAIEQHVAKPLGLGVMEAAEAIVKIADSRMAGAIRLMSIERGHDPQKFAAVPFGGGGALHVSALIREVGLKAALVPRYPGVTSALGCVIADIRHDQVQTLNLSLEGIDVAAIDARMVEEAGKARAVVEDAHLTVERIDTLFELDMHYVGQTHTVRVTLPATISGGNTDVSQAMIQQAFEDAYQASFSRLLPGVPMRIVNLRTSAIGIRPSFDLKALAAPVNTTVESATTGSRQVWFDGAWHETTIYDRLQLPEGSEIQGPAILEQPDATTVVSPEFKARVDLYGNIIVERKS</sequence>
<dbReference type="GO" id="GO:0047423">
    <property type="term" value="F:N-methylhydantoinase (ATP-hydrolyzing) activity"/>
    <property type="evidence" value="ECO:0007669"/>
    <property type="project" value="UniProtKB-EC"/>
</dbReference>
<organism evidence="4 5">
    <name type="scientific">Rhizobium soli</name>
    <dbReference type="NCBI Taxonomy" id="424798"/>
    <lineage>
        <taxon>Bacteria</taxon>
        <taxon>Pseudomonadati</taxon>
        <taxon>Pseudomonadota</taxon>
        <taxon>Alphaproteobacteria</taxon>
        <taxon>Hyphomicrobiales</taxon>
        <taxon>Rhizobiaceae</taxon>
        <taxon>Rhizobium/Agrobacterium group</taxon>
        <taxon>Rhizobium</taxon>
    </lineage>
</organism>
<dbReference type="InterPro" id="IPR008040">
    <property type="entry name" value="Hydant_A_N"/>
</dbReference>
<gene>
    <name evidence="4" type="ORF">F4695_003360</name>
</gene>